<comment type="caution">
    <text evidence="13">The sequence shown here is derived from an EMBL/GenBank/DDBJ whole genome shotgun (WGS) entry which is preliminary data.</text>
</comment>
<dbReference type="CDD" id="cd16857">
    <property type="entry name" value="ING_ING1_2"/>
    <property type="match status" value="1"/>
</dbReference>
<comment type="function">
    <text evidence="10">Component of an histone acetyltransferase complex.</text>
</comment>
<evidence type="ECO:0000256" key="2">
    <source>
        <dbReference type="ARBA" id="ARBA00010210"/>
    </source>
</evidence>
<dbReference type="InterPro" id="IPR001965">
    <property type="entry name" value="Znf_PHD"/>
</dbReference>
<keyword evidence="14" id="KW-1185">Reference proteome</keyword>
<feature type="site" description="Histone H3K4me3 binding" evidence="7">
    <location>
        <position position="259"/>
    </location>
</feature>
<keyword evidence="6 10" id="KW-0539">Nucleus</keyword>
<dbReference type="EMBL" id="JAODUP010000048">
    <property type="protein sequence ID" value="KAK2165585.1"/>
    <property type="molecule type" value="Genomic_DNA"/>
</dbReference>
<feature type="binding site" evidence="8">
    <location>
        <position position="255"/>
    </location>
    <ligand>
        <name>Zn(2+)</name>
        <dbReference type="ChEBI" id="CHEBI:29105"/>
        <label>2</label>
    </ligand>
</feature>
<evidence type="ECO:0000256" key="7">
    <source>
        <dbReference type="PIRSR" id="PIRSR628651-50"/>
    </source>
</evidence>
<evidence type="ECO:0000256" key="1">
    <source>
        <dbReference type="ARBA" id="ARBA00004123"/>
    </source>
</evidence>
<feature type="binding site" evidence="8">
    <location>
        <position position="277"/>
    </location>
    <ligand>
        <name>Zn(2+)</name>
        <dbReference type="ChEBI" id="CHEBI:29105"/>
        <label>2</label>
    </ligand>
</feature>
<feature type="binding site" evidence="8">
    <location>
        <position position="239"/>
    </location>
    <ligand>
        <name>Zn(2+)</name>
        <dbReference type="ChEBI" id="CHEBI:29105"/>
        <label>1</label>
    </ligand>
</feature>
<organism evidence="13 14">
    <name type="scientific">Paralvinella palmiformis</name>
    <dbReference type="NCBI Taxonomy" id="53620"/>
    <lineage>
        <taxon>Eukaryota</taxon>
        <taxon>Metazoa</taxon>
        <taxon>Spiralia</taxon>
        <taxon>Lophotrochozoa</taxon>
        <taxon>Annelida</taxon>
        <taxon>Polychaeta</taxon>
        <taxon>Sedentaria</taxon>
        <taxon>Canalipalpata</taxon>
        <taxon>Terebellida</taxon>
        <taxon>Terebelliformia</taxon>
        <taxon>Alvinellidae</taxon>
        <taxon>Paralvinella</taxon>
    </lineage>
</organism>
<comment type="subunit">
    <text evidence="10">Component of an histone acetyltransferase complex. Interacts with H3K4me3 and to a lesser extent with H3K4me2.</text>
</comment>
<feature type="region of interest" description="Disordered" evidence="11">
    <location>
        <begin position="178"/>
        <end position="230"/>
    </location>
</feature>
<gene>
    <name evidence="13" type="ORF">LSH36_48g05028</name>
</gene>
<dbReference type="InterPro" id="IPR028643">
    <property type="entry name" value="ING1_PHD_Znf"/>
</dbReference>
<feature type="binding site" evidence="8">
    <location>
        <position position="264"/>
    </location>
    <ligand>
        <name>Zn(2+)</name>
        <dbReference type="ChEBI" id="CHEBI:29105"/>
        <label>1</label>
    </ligand>
</feature>
<evidence type="ECO:0000259" key="12">
    <source>
        <dbReference type="PROSITE" id="PS50016"/>
    </source>
</evidence>
<protein>
    <recommendedName>
        <fullName evidence="10">Inhibitor of growth protein</fullName>
    </recommendedName>
</protein>
<accession>A0AAD9K7S0</accession>
<dbReference type="Gene3D" id="6.10.140.1740">
    <property type="match status" value="1"/>
</dbReference>
<keyword evidence="5 8" id="KW-0862">Zinc</keyword>
<dbReference type="PANTHER" id="PTHR10333">
    <property type="entry name" value="INHIBITOR OF GROWTH PROTEIN"/>
    <property type="match status" value="1"/>
</dbReference>
<proteinExistence type="inferred from homology"/>
<evidence type="ECO:0000313" key="14">
    <source>
        <dbReference type="Proteomes" id="UP001208570"/>
    </source>
</evidence>
<evidence type="ECO:0000256" key="11">
    <source>
        <dbReference type="SAM" id="MobiDB-lite"/>
    </source>
</evidence>
<name>A0AAD9K7S0_9ANNE</name>
<dbReference type="GO" id="GO:0006325">
    <property type="term" value="P:chromatin organization"/>
    <property type="evidence" value="ECO:0007669"/>
    <property type="project" value="UniProtKB-KW"/>
</dbReference>
<dbReference type="InterPro" id="IPR019787">
    <property type="entry name" value="Znf_PHD-finger"/>
</dbReference>
<feature type="domain" description="PHD-type" evidence="12">
    <location>
        <begin position="234"/>
        <end position="283"/>
    </location>
</feature>
<dbReference type="PANTHER" id="PTHR10333:SF89">
    <property type="entry name" value="INHIBITOR OF GROWTH PROTEIN"/>
    <property type="match status" value="1"/>
</dbReference>
<keyword evidence="3 8" id="KW-0479">Metal-binding</keyword>
<evidence type="ECO:0000313" key="13">
    <source>
        <dbReference type="EMBL" id="KAK2165585.1"/>
    </source>
</evidence>
<dbReference type="InterPro" id="IPR028651">
    <property type="entry name" value="ING_fam"/>
</dbReference>
<dbReference type="Pfam" id="PF12998">
    <property type="entry name" value="ING"/>
    <property type="match status" value="1"/>
</dbReference>
<dbReference type="AlphaFoldDB" id="A0AAD9K7S0"/>
<sequence length="304" mass="34649">MMSVLNHAAVEALCSATYLENYLDCMENLPDDLQRVVTQLRELDSSTNELVQDILHHKDVYVNQEDGSQKKKALIAIQRKLIKSQELGDEKLALVSCIIEHVENRTRQLEQDLENLDPGMTQSLKEAEETLAKTVSGKSVKQTTSMTNSVISLSSSQTTAPSLLHNEKNDITMTAINKAKRQRRQRAIQDISVKEEERKGEEDEKPKKKKKRKTKKDKGTEKSPVDPPIDPDEPTYCLCEQVSYGEMIGCDYDKCQIEWFHFNCVGLTHKPKGKWFCPKCRGDKPTVLRTDLLESLRKEKVKSN</sequence>
<dbReference type="InterPro" id="IPR011011">
    <property type="entry name" value="Znf_FYVE_PHD"/>
</dbReference>
<dbReference type="GO" id="GO:0045893">
    <property type="term" value="P:positive regulation of DNA-templated transcription"/>
    <property type="evidence" value="ECO:0007669"/>
    <property type="project" value="TreeGrafter"/>
</dbReference>
<dbReference type="CDD" id="cd15584">
    <property type="entry name" value="PHD_ING1_2"/>
    <property type="match status" value="1"/>
</dbReference>
<evidence type="ECO:0000256" key="10">
    <source>
        <dbReference type="RuleBase" id="RU361213"/>
    </source>
</evidence>
<evidence type="ECO:0000256" key="9">
    <source>
        <dbReference type="PROSITE-ProRule" id="PRU00146"/>
    </source>
</evidence>
<dbReference type="PROSITE" id="PS50016">
    <property type="entry name" value="ZF_PHD_2"/>
    <property type="match status" value="1"/>
</dbReference>
<comment type="domain">
    <text evidence="10">The PHD-type zinc finger mediates the binding to H3K4me3.</text>
</comment>
<dbReference type="SUPFAM" id="SSF57903">
    <property type="entry name" value="FYVE/PHD zinc finger"/>
    <property type="match status" value="1"/>
</dbReference>
<dbReference type="InterPro" id="IPR024610">
    <property type="entry name" value="ING_N_histone-binding"/>
</dbReference>
<feature type="binding site" evidence="8">
    <location>
        <position position="261"/>
    </location>
    <ligand>
        <name>Zn(2+)</name>
        <dbReference type="ChEBI" id="CHEBI:29105"/>
        <label>1</label>
    </ligand>
</feature>
<dbReference type="Gene3D" id="3.30.40.10">
    <property type="entry name" value="Zinc/RING finger domain, C3HC4 (zinc finger)"/>
    <property type="match status" value="1"/>
</dbReference>
<reference evidence="13" key="1">
    <citation type="journal article" date="2023" name="Mol. Biol. Evol.">
        <title>Third-Generation Sequencing Reveals the Adaptive Role of the Epigenome in Three Deep-Sea Polychaetes.</title>
        <authorList>
            <person name="Perez M."/>
            <person name="Aroh O."/>
            <person name="Sun Y."/>
            <person name="Lan Y."/>
            <person name="Juniper S.K."/>
            <person name="Young C.R."/>
            <person name="Angers B."/>
            <person name="Qian P.Y."/>
        </authorList>
    </citation>
    <scope>NUCLEOTIDE SEQUENCE</scope>
    <source>
        <strain evidence="13">P08H-3</strain>
    </source>
</reference>
<feature type="compositionally biased region" description="Basic residues" evidence="11">
    <location>
        <begin position="207"/>
        <end position="216"/>
    </location>
</feature>
<feature type="compositionally biased region" description="Basic and acidic residues" evidence="11">
    <location>
        <begin position="192"/>
        <end position="206"/>
    </location>
</feature>
<feature type="binding site" evidence="8">
    <location>
        <position position="237"/>
    </location>
    <ligand>
        <name>Zn(2+)</name>
        <dbReference type="ChEBI" id="CHEBI:29105"/>
        <label>1</label>
    </ligand>
</feature>
<evidence type="ECO:0000256" key="8">
    <source>
        <dbReference type="PIRSR" id="PIRSR628651-51"/>
    </source>
</evidence>
<evidence type="ECO:0000256" key="4">
    <source>
        <dbReference type="ARBA" id="ARBA00022771"/>
    </source>
</evidence>
<feature type="binding site" evidence="8">
    <location>
        <position position="250"/>
    </location>
    <ligand>
        <name>Zn(2+)</name>
        <dbReference type="ChEBI" id="CHEBI:29105"/>
        <label>2</label>
    </ligand>
</feature>
<dbReference type="SMART" id="SM01408">
    <property type="entry name" value="ING"/>
    <property type="match status" value="1"/>
</dbReference>
<dbReference type="InterPro" id="IPR019786">
    <property type="entry name" value="Zinc_finger_PHD-type_CS"/>
</dbReference>
<feature type="site" description="Histone H3K4me3 binding" evidence="7">
    <location>
        <position position="236"/>
    </location>
</feature>
<dbReference type="SMART" id="SM00249">
    <property type="entry name" value="PHD"/>
    <property type="match status" value="1"/>
</dbReference>
<comment type="similarity">
    <text evidence="2 10">Belongs to the ING family.</text>
</comment>
<dbReference type="Proteomes" id="UP001208570">
    <property type="component" value="Unassembled WGS sequence"/>
</dbReference>
<feature type="site" description="Histone H3K4me3 binding" evidence="7">
    <location>
        <position position="251"/>
    </location>
</feature>
<evidence type="ECO:0000256" key="6">
    <source>
        <dbReference type="ARBA" id="ARBA00023242"/>
    </source>
</evidence>
<feature type="site" description="Histone H3K4me3 binding" evidence="7">
    <location>
        <position position="247"/>
    </location>
</feature>
<keyword evidence="10" id="KW-0156">Chromatin regulator</keyword>
<dbReference type="GO" id="GO:0008270">
    <property type="term" value="F:zinc ion binding"/>
    <property type="evidence" value="ECO:0007669"/>
    <property type="project" value="UniProtKB-KW"/>
</dbReference>
<comment type="subcellular location">
    <subcellularLocation>
        <location evidence="1 10">Nucleus</location>
    </subcellularLocation>
</comment>
<evidence type="ECO:0000256" key="3">
    <source>
        <dbReference type="ARBA" id="ARBA00022723"/>
    </source>
</evidence>
<dbReference type="PROSITE" id="PS01359">
    <property type="entry name" value="ZF_PHD_1"/>
    <property type="match status" value="1"/>
</dbReference>
<dbReference type="InterPro" id="IPR013083">
    <property type="entry name" value="Znf_RING/FYVE/PHD"/>
</dbReference>
<keyword evidence="4 9" id="KW-0863">Zinc-finger</keyword>
<evidence type="ECO:0000256" key="5">
    <source>
        <dbReference type="ARBA" id="ARBA00022833"/>
    </source>
</evidence>
<feature type="binding site" evidence="8">
    <location>
        <position position="280"/>
    </location>
    <ligand>
        <name>Zn(2+)</name>
        <dbReference type="ChEBI" id="CHEBI:29105"/>
        <label>2</label>
    </ligand>
</feature>
<dbReference type="GO" id="GO:0005634">
    <property type="term" value="C:nucleus"/>
    <property type="evidence" value="ECO:0007669"/>
    <property type="project" value="UniProtKB-SubCell"/>
</dbReference>
<dbReference type="FunFam" id="3.30.40.10:FF:000021">
    <property type="entry name" value="Inhibitor of growth 2b"/>
    <property type="match status" value="1"/>
</dbReference>